<protein>
    <recommendedName>
        <fullName evidence="2">DUF6542 domain-containing protein</fullName>
    </recommendedName>
</protein>
<feature type="transmembrane region" description="Helical" evidence="1">
    <location>
        <begin position="65"/>
        <end position="85"/>
    </location>
</feature>
<name>A0A4U0S2A0_9ACTN</name>
<dbReference type="OrthoDB" id="4334282at2"/>
<evidence type="ECO:0000313" key="4">
    <source>
        <dbReference type="Proteomes" id="UP000305778"/>
    </source>
</evidence>
<reference evidence="3 4" key="1">
    <citation type="submission" date="2019-04" db="EMBL/GenBank/DDBJ databases">
        <title>Streptomyces oryziradicis sp. nov., a novel actinomycete isolated from rhizosphere soil of rice (Oryza sativa L.).</title>
        <authorList>
            <person name="Li C."/>
        </authorList>
    </citation>
    <scope>NUCLEOTIDE SEQUENCE [LARGE SCALE GENOMIC DNA]</scope>
    <source>
        <strain evidence="3 4">NEAU-C40</strain>
    </source>
</reference>
<feature type="domain" description="DUF6542" evidence="2">
    <location>
        <begin position="12"/>
        <end position="127"/>
    </location>
</feature>
<dbReference type="RefSeq" id="WP_136728674.1">
    <property type="nucleotide sequence ID" value="NZ_SUMC01000059.1"/>
</dbReference>
<evidence type="ECO:0000256" key="1">
    <source>
        <dbReference type="SAM" id="Phobius"/>
    </source>
</evidence>
<sequence length="134" mass="13213">MHPAYPPPRPVLTGLGTGVVTTLVTVAGGTVDAMLTGEPGTLFGVTFVAVCLGAGLWVRPYDLAAAPISAPIAFTVALALTGSGGNGGVAGHVMGTVTGLAVQTGWLYGGTLCAAVVVAVRKLAGRRRGADRTG</sequence>
<feature type="transmembrane region" description="Helical" evidence="1">
    <location>
        <begin position="41"/>
        <end position="58"/>
    </location>
</feature>
<organism evidence="3 4">
    <name type="scientific">Actinacidiphila oryziradicis</name>
    <dbReference type="NCBI Taxonomy" id="2571141"/>
    <lineage>
        <taxon>Bacteria</taxon>
        <taxon>Bacillati</taxon>
        <taxon>Actinomycetota</taxon>
        <taxon>Actinomycetes</taxon>
        <taxon>Kitasatosporales</taxon>
        <taxon>Streptomycetaceae</taxon>
        <taxon>Actinacidiphila</taxon>
    </lineage>
</organism>
<keyword evidence="1" id="KW-0472">Membrane</keyword>
<dbReference type="Pfam" id="PF20177">
    <property type="entry name" value="DUF6542"/>
    <property type="match status" value="1"/>
</dbReference>
<dbReference type="EMBL" id="SUMC01000059">
    <property type="protein sequence ID" value="TKA02976.1"/>
    <property type="molecule type" value="Genomic_DNA"/>
</dbReference>
<feature type="transmembrane region" description="Helical" evidence="1">
    <location>
        <begin position="12"/>
        <end position="35"/>
    </location>
</feature>
<keyword evidence="1" id="KW-0812">Transmembrane</keyword>
<proteinExistence type="predicted"/>
<evidence type="ECO:0000259" key="2">
    <source>
        <dbReference type="Pfam" id="PF20177"/>
    </source>
</evidence>
<dbReference type="AlphaFoldDB" id="A0A4U0S2A0"/>
<dbReference type="Proteomes" id="UP000305778">
    <property type="component" value="Unassembled WGS sequence"/>
</dbReference>
<gene>
    <name evidence="3" type="ORF">FCI23_37675</name>
</gene>
<evidence type="ECO:0000313" key="3">
    <source>
        <dbReference type="EMBL" id="TKA02976.1"/>
    </source>
</evidence>
<accession>A0A4U0S2A0</accession>
<comment type="caution">
    <text evidence="3">The sequence shown here is derived from an EMBL/GenBank/DDBJ whole genome shotgun (WGS) entry which is preliminary data.</text>
</comment>
<keyword evidence="1" id="KW-1133">Transmembrane helix</keyword>
<dbReference type="InterPro" id="IPR046672">
    <property type="entry name" value="DUF6542"/>
</dbReference>
<keyword evidence="4" id="KW-1185">Reference proteome</keyword>
<feature type="transmembrane region" description="Helical" evidence="1">
    <location>
        <begin position="105"/>
        <end position="124"/>
    </location>
</feature>